<evidence type="ECO:0000256" key="2">
    <source>
        <dbReference type="PROSITE-ProRule" id="PRU00703"/>
    </source>
</evidence>
<dbReference type="PANTHER" id="PTHR48108">
    <property type="entry name" value="CBS DOMAIN-CONTAINING PROTEIN CBSX2, CHLOROPLASTIC"/>
    <property type="match status" value="1"/>
</dbReference>
<keyword evidence="1" id="KW-0677">Repeat</keyword>
<dbReference type="Gene3D" id="3.10.580.10">
    <property type="entry name" value="CBS-domain"/>
    <property type="match status" value="1"/>
</dbReference>
<name>A0AAJ8LVN2_9BACI</name>
<keyword evidence="5" id="KW-1185">Reference proteome</keyword>
<dbReference type="SMART" id="SM00116">
    <property type="entry name" value="CBS"/>
    <property type="match status" value="1"/>
</dbReference>
<dbReference type="RefSeq" id="WP_246125620.1">
    <property type="nucleotide sequence ID" value="NZ_CP144914.1"/>
</dbReference>
<dbReference type="AlphaFoldDB" id="A0AAJ8LVN2"/>
<dbReference type="PROSITE" id="PS51371">
    <property type="entry name" value="CBS"/>
    <property type="match status" value="1"/>
</dbReference>
<dbReference type="Proteomes" id="UP000321816">
    <property type="component" value="Chromosome"/>
</dbReference>
<accession>A0AAJ8LVN2</accession>
<organism evidence="4 5">
    <name type="scientific">Alkalicoccus halolimnae</name>
    <dbReference type="NCBI Taxonomy" id="1667239"/>
    <lineage>
        <taxon>Bacteria</taxon>
        <taxon>Bacillati</taxon>
        <taxon>Bacillota</taxon>
        <taxon>Bacilli</taxon>
        <taxon>Bacillales</taxon>
        <taxon>Bacillaceae</taxon>
        <taxon>Alkalicoccus</taxon>
    </lineage>
</organism>
<evidence type="ECO:0000259" key="3">
    <source>
        <dbReference type="PROSITE" id="PS51371"/>
    </source>
</evidence>
<sequence>MTDRDIVVRGLAEGSIEKKKASDIMTKEVVTATPDTAIEEAARIMQEHQIRRLLVVEEGKIHGVVSLGNFGVENAADIAGAIVQAASKGKGNN</sequence>
<dbReference type="InterPro" id="IPR000644">
    <property type="entry name" value="CBS_dom"/>
</dbReference>
<dbReference type="InterPro" id="IPR046342">
    <property type="entry name" value="CBS_dom_sf"/>
</dbReference>
<dbReference type="KEGG" id="ahal:FTX54_014680"/>
<dbReference type="EMBL" id="CP144914">
    <property type="protein sequence ID" value="WWD79626.1"/>
    <property type="molecule type" value="Genomic_DNA"/>
</dbReference>
<dbReference type="InterPro" id="IPR051462">
    <property type="entry name" value="CBS_domain-containing"/>
</dbReference>
<proteinExistence type="predicted"/>
<evidence type="ECO:0000313" key="5">
    <source>
        <dbReference type="Proteomes" id="UP000321816"/>
    </source>
</evidence>
<dbReference type="SUPFAM" id="SSF54631">
    <property type="entry name" value="CBS-domain pair"/>
    <property type="match status" value="1"/>
</dbReference>
<evidence type="ECO:0000313" key="4">
    <source>
        <dbReference type="EMBL" id="WWD79626.1"/>
    </source>
</evidence>
<keyword evidence="2" id="KW-0129">CBS domain</keyword>
<evidence type="ECO:0000256" key="1">
    <source>
        <dbReference type="ARBA" id="ARBA00022737"/>
    </source>
</evidence>
<dbReference type="PANTHER" id="PTHR48108:SF34">
    <property type="entry name" value="CBS DOMAIN-CONTAINING PROTEIN YHCV"/>
    <property type="match status" value="1"/>
</dbReference>
<dbReference type="Pfam" id="PF00571">
    <property type="entry name" value="CBS"/>
    <property type="match status" value="1"/>
</dbReference>
<feature type="domain" description="CBS" evidence="3">
    <location>
        <begin position="25"/>
        <end position="80"/>
    </location>
</feature>
<protein>
    <submittedName>
        <fullName evidence="4">CBS domain-containing protein</fullName>
    </submittedName>
</protein>
<gene>
    <name evidence="4" type="ORF">FTX54_014680</name>
</gene>
<reference evidence="4 5" key="1">
    <citation type="submission" date="2024-01" db="EMBL/GenBank/DDBJ databases">
        <title>Complete Genome Sequence of Alkalicoccus halolimnae BZ-SZ-XJ29T, a Moderately Halophilic Bacterium Isolated from a Salt Lake.</title>
        <authorList>
            <person name="Zhao B."/>
        </authorList>
    </citation>
    <scope>NUCLEOTIDE SEQUENCE [LARGE SCALE GENOMIC DNA]</scope>
    <source>
        <strain evidence="4 5">BZ-SZ-XJ29</strain>
    </source>
</reference>